<evidence type="ECO:0008006" key="3">
    <source>
        <dbReference type="Google" id="ProtNLM"/>
    </source>
</evidence>
<protein>
    <recommendedName>
        <fullName evidence="3">Sulfotransferase domain-containing protein</fullName>
    </recommendedName>
</protein>
<dbReference type="RefSeq" id="WP_092431004.1">
    <property type="nucleotide sequence ID" value="NZ_FNCL01000025.1"/>
</dbReference>
<reference evidence="2" key="1">
    <citation type="submission" date="2016-10" db="EMBL/GenBank/DDBJ databases">
        <authorList>
            <person name="Varghese N."/>
            <person name="Submissions S."/>
        </authorList>
    </citation>
    <scope>NUCLEOTIDE SEQUENCE [LARGE SCALE GENOMIC DNA]</scope>
    <source>
        <strain evidence="2">DSM 26894</strain>
    </source>
</reference>
<evidence type="ECO:0000313" key="1">
    <source>
        <dbReference type="EMBL" id="SFT25561.1"/>
    </source>
</evidence>
<dbReference type="OrthoDB" id="5724543at2"/>
<organism evidence="1 2">
    <name type="scientific">Alloyangia pacifica</name>
    <dbReference type="NCBI Taxonomy" id="311180"/>
    <lineage>
        <taxon>Bacteria</taxon>
        <taxon>Pseudomonadati</taxon>
        <taxon>Pseudomonadota</taxon>
        <taxon>Alphaproteobacteria</taxon>
        <taxon>Rhodobacterales</taxon>
        <taxon>Roseobacteraceae</taxon>
        <taxon>Alloyangia</taxon>
    </lineage>
</organism>
<accession>A0A1I6WIG4</accession>
<keyword evidence="2" id="KW-1185">Reference proteome</keyword>
<sequence length="252" mass="28530">MERHIVIAGQSRSGSTLFYNMLRNTLQGFGMFDTERPAAGVLHLPGNQCTKRPFDVFDLPRIMQANQGRKRIDLICMLRDPRDILTSRHKAVPDDYFVGADKCYFVPEGRTPTFTAPGLLPVHEASMRISGSGLFPQGVFFLKYEDLVTEPEAVQQMLSEGLGLTFNGRFSDFHKASIPTGLQGPLNGIRAIDVSRQRKWQAPEHRARIIEQFSRFPVLHDILYQLGYEEDRTWFDALLRLETEAADRTAAG</sequence>
<name>A0A1I6WIG4_9RHOB</name>
<dbReference type="Proteomes" id="UP000199392">
    <property type="component" value="Unassembled WGS sequence"/>
</dbReference>
<proteinExistence type="predicted"/>
<evidence type="ECO:0000313" key="2">
    <source>
        <dbReference type="Proteomes" id="UP000199392"/>
    </source>
</evidence>
<gene>
    <name evidence="1" type="ORF">SAMN04488050_12235</name>
</gene>
<dbReference type="EMBL" id="FOZW01000022">
    <property type="protein sequence ID" value="SFT25561.1"/>
    <property type="molecule type" value="Genomic_DNA"/>
</dbReference>
<dbReference type="STRING" id="311180.SAMN04488050_12235"/>
<dbReference type="InterPro" id="IPR027417">
    <property type="entry name" value="P-loop_NTPase"/>
</dbReference>
<dbReference type="AlphaFoldDB" id="A0A1I6WIG4"/>
<dbReference type="Gene3D" id="3.40.50.300">
    <property type="entry name" value="P-loop containing nucleotide triphosphate hydrolases"/>
    <property type="match status" value="1"/>
</dbReference>
<dbReference type="SUPFAM" id="SSF52540">
    <property type="entry name" value="P-loop containing nucleoside triphosphate hydrolases"/>
    <property type="match status" value="1"/>
</dbReference>